<sequence>MENTYCDHVIQRHILRKSYYGLRHTDYRRAEHREAPADVRLDGKGNEREREKGKEDENSTLDFLVITSRRTQNPDSAGSWFGRLGGSPSFLSTNRNYDQLESSGADERIIETELTDAFPGIACPRQTCRNNQSYSSISQDSFLPKWNSISGKTFFKPFSSLVETTIHSLEFDSKGEFHLQKD</sequence>
<name>A0A0N0BER6_9HYME</name>
<dbReference type="AlphaFoldDB" id="A0A0N0BER6"/>
<reference evidence="2 3" key="1">
    <citation type="submission" date="2015-07" db="EMBL/GenBank/DDBJ databases">
        <title>The genome of Melipona quadrifasciata.</title>
        <authorList>
            <person name="Pan H."/>
            <person name="Kapheim K."/>
        </authorList>
    </citation>
    <scope>NUCLEOTIDE SEQUENCE [LARGE SCALE GENOMIC DNA]</scope>
    <source>
        <strain evidence="2">0111107301</strain>
        <tissue evidence="2">Whole body</tissue>
    </source>
</reference>
<gene>
    <name evidence="2" type="ORF">WN51_03263</name>
</gene>
<dbReference type="Proteomes" id="UP000053105">
    <property type="component" value="Unassembled WGS sequence"/>
</dbReference>
<organism evidence="2 3">
    <name type="scientific">Melipona quadrifasciata</name>
    <dbReference type="NCBI Taxonomy" id="166423"/>
    <lineage>
        <taxon>Eukaryota</taxon>
        <taxon>Metazoa</taxon>
        <taxon>Ecdysozoa</taxon>
        <taxon>Arthropoda</taxon>
        <taxon>Hexapoda</taxon>
        <taxon>Insecta</taxon>
        <taxon>Pterygota</taxon>
        <taxon>Neoptera</taxon>
        <taxon>Endopterygota</taxon>
        <taxon>Hymenoptera</taxon>
        <taxon>Apocrita</taxon>
        <taxon>Aculeata</taxon>
        <taxon>Apoidea</taxon>
        <taxon>Anthophila</taxon>
        <taxon>Apidae</taxon>
        <taxon>Melipona</taxon>
    </lineage>
</organism>
<dbReference type="EMBL" id="KQ435822">
    <property type="protein sequence ID" value="KOX72281.1"/>
    <property type="molecule type" value="Genomic_DNA"/>
</dbReference>
<evidence type="ECO:0000313" key="2">
    <source>
        <dbReference type="EMBL" id="KOX72281.1"/>
    </source>
</evidence>
<evidence type="ECO:0000313" key="3">
    <source>
        <dbReference type="Proteomes" id="UP000053105"/>
    </source>
</evidence>
<accession>A0A0N0BER6</accession>
<evidence type="ECO:0000256" key="1">
    <source>
        <dbReference type="SAM" id="MobiDB-lite"/>
    </source>
</evidence>
<protein>
    <submittedName>
        <fullName evidence="2">Uncharacterized protein</fullName>
    </submittedName>
</protein>
<feature type="region of interest" description="Disordered" evidence="1">
    <location>
        <begin position="33"/>
        <end position="59"/>
    </location>
</feature>
<feature type="compositionally biased region" description="Basic and acidic residues" evidence="1">
    <location>
        <begin position="33"/>
        <end position="57"/>
    </location>
</feature>
<proteinExistence type="predicted"/>
<keyword evidence="3" id="KW-1185">Reference proteome</keyword>